<feature type="region of interest" description="Disordered" evidence="1">
    <location>
        <begin position="670"/>
        <end position="693"/>
    </location>
</feature>
<dbReference type="Pfam" id="PF14977">
    <property type="entry name" value="FAM194"/>
    <property type="match status" value="1"/>
</dbReference>
<accession>A0A6J8A8C1</accession>
<evidence type="ECO:0000256" key="1">
    <source>
        <dbReference type="SAM" id="MobiDB-lite"/>
    </source>
</evidence>
<dbReference type="OrthoDB" id="527209at2759"/>
<reference evidence="3 4" key="1">
    <citation type="submission" date="2020-06" db="EMBL/GenBank/DDBJ databases">
        <authorList>
            <person name="Li R."/>
            <person name="Bekaert M."/>
        </authorList>
    </citation>
    <scope>NUCLEOTIDE SEQUENCE [LARGE SCALE GENOMIC DNA]</scope>
    <source>
        <strain evidence="4">wild</strain>
    </source>
</reference>
<gene>
    <name evidence="3" type="ORF">MCOR_4541</name>
</gene>
<name>A0A6J8A8C1_MYTCO</name>
<feature type="compositionally biased region" description="Basic and acidic residues" evidence="1">
    <location>
        <begin position="79"/>
        <end position="95"/>
    </location>
</feature>
<protein>
    <recommendedName>
        <fullName evidence="2">FAM194 C-terminal domain-containing protein</fullName>
    </recommendedName>
</protein>
<feature type="domain" description="FAM194 C-terminal" evidence="2">
    <location>
        <begin position="455"/>
        <end position="653"/>
    </location>
</feature>
<dbReference type="EMBL" id="CACVKT020000783">
    <property type="protein sequence ID" value="CAC5362947.1"/>
    <property type="molecule type" value="Genomic_DNA"/>
</dbReference>
<feature type="region of interest" description="Disordered" evidence="1">
    <location>
        <begin position="145"/>
        <end position="228"/>
    </location>
</feature>
<dbReference type="AlphaFoldDB" id="A0A6J8A8C1"/>
<dbReference type="Proteomes" id="UP000507470">
    <property type="component" value="Unassembled WGS sequence"/>
</dbReference>
<feature type="compositionally biased region" description="Polar residues" evidence="1">
    <location>
        <begin position="99"/>
        <end position="111"/>
    </location>
</feature>
<dbReference type="PANTHER" id="PTHR23093">
    <property type="entry name" value="SIMILAR TO CHROMOSOME 3 OPEN READING FRAME 20"/>
    <property type="match status" value="1"/>
</dbReference>
<keyword evidence="4" id="KW-1185">Reference proteome</keyword>
<feature type="compositionally biased region" description="Polar residues" evidence="1">
    <location>
        <begin position="51"/>
        <end position="62"/>
    </location>
</feature>
<evidence type="ECO:0000313" key="4">
    <source>
        <dbReference type="Proteomes" id="UP000507470"/>
    </source>
</evidence>
<proteinExistence type="predicted"/>
<feature type="compositionally biased region" description="Polar residues" evidence="1">
    <location>
        <begin position="12"/>
        <end position="34"/>
    </location>
</feature>
<sequence>MDPPAEPVVTGNAPNSRPNSSRAGSRNSVKFPTSNPLPPIGAKGDDDTRSTKSNISRVSSASLDKPGTGSARPSIVRGFKREISVDRDSDDERSSRRSVTFSGDKSMASKQTMEKVTYDGRKITFITLNTQTDWEWYQDHGEEAKILTGRTSTQSQHEDGRDSPWSQTGKPEEEDVIKPSPPTPEDYGIPQLDLSDSDSDSSSDEDSYRRHEEDDYNYMPSIGPPNILQYNRESEKKEFDVEDPDARLAEDEVDDDFPKDDRGLQYGIFGGVCEFCGHDIQPFPTLEQQLNYPPDQLFCCDRYREFFDFATTTAFSMAEEQKKKSKMINIKAHGPFSDKKAKKAAQERAEKRMKDREMARRQQEVSGMTTQSNFMNSRAAPSVARVGGPGIAPQPIVARQVKTIKYQLSSQMCLNEGWTIRPPSPVLPDDDNDVFTPEPLDPAMIADGKWRERPMIEKFYDDEQKFVTLFPDGTGNVFYPSGNLAILVSSVKLGQYHYVLHDDQPMPKTLSTFDPAGYGSCYHTNGTVRLYLDQFGGVELDDTGAKKKKWSWKDQETHVHAPPFQPICFALNKNMAVRVMGQENIAVTFSAKQRSCRFNVGTKLKLVAPENIPPKEIDDNAIFLSEKKIKVETLLDKVATLLKFPNSPKIDKILPPLHLTSKSLKTERMKKERADQITAQQNKKPGKPILVVS</sequence>
<feature type="region of interest" description="Disordered" evidence="1">
    <location>
        <begin position="1"/>
        <end position="119"/>
    </location>
</feature>
<evidence type="ECO:0000259" key="2">
    <source>
        <dbReference type="Pfam" id="PF14977"/>
    </source>
</evidence>
<evidence type="ECO:0000313" key="3">
    <source>
        <dbReference type="EMBL" id="CAC5362947.1"/>
    </source>
</evidence>
<dbReference type="PANTHER" id="PTHR23093:SF18">
    <property type="entry name" value="GLUTAMATE RICH 6"/>
    <property type="match status" value="1"/>
</dbReference>
<dbReference type="InterPro" id="IPR029281">
    <property type="entry name" value="FAM194_C"/>
</dbReference>
<organism evidence="3 4">
    <name type="scientific">Mytilus coruscus</name>
    <name type="common">Sea mussel</name>
    <dbReference type="NCBI Taxonomy" id="42192"/>
    <lineage>
        <taxon>Eukaryota</taxon>
        <taxon>Metazoa</taxon>
        <taxon>Spiralia</taxon>
        <taxon>Lophotrochozoa</taxon>
        <taxon>Mollusca</taxon>
        <taxon>Bivalvia</taxon>
        <taxon>Autobranchia</taxon>
        <taxon>Pteriomorphia</taxon>
        <taxon>Mytilida</taxon>
        <taxon>Mytiloidea</taxon>
        <taxon>Mytilidae</taxon>
        <taxon>Mytilinae</taxon>
        <taxon>Mytilus</taxon>
    </lineage>
</organism>
<feature type="compositionally biased region" description="Acidic residues" evidence="1">
    <location>
        <begin position="195"/>
        <end position="205"/>
    </location>
</feature>